<dbReference type="AlphaFoldDB" id="A0A7K1GFA9"/>
<accession>A0A7K1GFA9</accession>
<organism evidence="2 3">
    <name type="scientific">Winogradskyella ouciana</name>
    <dbReference type="NCBI Taxonomy" id="2608631"/>
    <lineage>
        <taxon>Bacteria</taxon>
        <taxon>Pseudomonadati</taxon>
        <taxon>Bacteroidota</taxon>
        <taxon>Flavobacteriia</taxon>
        <taxon>Flavobacteriales</taxon>
        <taxon>Flavobacteriaceae</taxon>
        <taxon>Winogradskyella</taxon>
    </lineage>
</organism>
<feature type="signal peptide" evidence="1">
    <location>
        <begin position="1"/>
        <end position="22"/>
    </location>
</feature>
<evidence type="ECO:0008006" key="4">
    <source>
        <dbReference type="Google" id="ProtNLM"/>
    </source>
</evidence>
<dbReference type="RefSeq" id="WP_155089979.1">
    <property type="nucleotide sequence ID" value="NZ_WJYA01000008.1"/>
</dbReference>
<dbReference type="Proteomes" id="UP000447545">
    <property type="component" value="Unassembled WGS sequence"/>
</dbReference>
<dbReference type="PROSITE" id="PS51257">
    <property type="entry name" value="PROKAR_LIPOPROTEIN"/>
    <property type="match status" value="1"/>
</dbReference>
<evidence type="ECO:0000313" key="3">
    <source>
        <dbReference type="Proteomes" id="UP000447545"/>
    </source>
</evidence>
<protein>
    <recommendedName>
        <fullName evidence="4">Calx-beta domain-containing protein</fullName>
    </recommendedName>
</protein>
<reference evidence="2 3" key="1">
    <citation type="submission" date="2019-11" db="EMBL/GenBank/DDBJ databases">
        <title>Winogradskyella ouciana sp. nov., isolated from the hadal seawater of the Mariana Trench.</title>
        <authorList>
            <person name="Liu R."/>
        </authorList>
    </citation>
    <scope>NUCLEOTIDE SEQUENCE [LARGE SCALE GENOMIC DNA]</scope>
    <source>
        <strain evidence="2 3">ZXX205</strain>
    </source>
</reference>
<sequence length="286" mass="30754">MKNTKLLALILFSMLLTTSCVDDDVQEIEGEFATTPFVIGFSETSRDAIFQVDGSVQTLEIPVNLINGLEYASSPNITASLIVDATSTAVPGTDFNFTNPSQTVTIEEDRDFGMIELTVDTDNIDVDNSKTLVLRLAEPSVGLVAQQFQTISIEIIGLCVSDLAGMYSVTTTYGYHDFLPAYNPNTMDIEVVSVGDGLYEVFDFSGGLYSSGPYADAYNTGPTSFTVQFSDICNNITWSGQTDPWGACTPLDGGVNAVNPTTGVITISWFCEGYGENGVSVYTPID</sequence>
<keyword evidence="1" id="KW-0732">Signal</keyword>
<keyword evidence="3" id="KW-1185">Reference proteome</keyword>
<proteinExistence type="predicted"/>
<name>A0A7K1GFA9_9FLAO</name>
<dbReference type="EMBL" id="WJYA01000008">
    <property type="protein sequence ID" value="MTE27966.1"/>
    <property type="molecule type" value="Genomic_DNA"/>
</dbReference>
<gene>
    <name evidence="2" type="ORF">F1003_13570</name>
</gene>
<evidence type="ECO:0000313" key="2">
    <source>
        <dbReference type="EMBL" id="MTE27966.1"/>
    </source>
</evidence>
<evidence type="ECO:0000256" key="1">
    <source>
        <dbReference type="SAM" id="SignalP"/>
    </source>
</evidence>
<comment type="caution">
    <text evidence="2">The sequence shown here is derived from an EMBL/GenBank/DDBJ whole genome shotgun (WGS) entry which is preliminary data.</text>
</comment>
<feature type="chain" id="PRO_5029464301" description="Calx-beta domain-containing protein" evidence="1">
    <location>
        <begin position="23"/>
        <end position="286"/>
    </location>
</feature>